<dbReference type="InterPro" id="IPR023286">
    <property type="entry name" value="ABATE_dom_sf"/>
</dbReference>
<dbReference type="STRING" id="530584.SAMN05421630_10740"/>
<dbReference type="Pfam" id="PF07336">
    <property type="entry name" value="ABATE"/>
    <property type="match status" value="1"/>
</dbReference>
<proteinExistence type="predicted"/>
<evidence type="ECO:0000313" key="1">
    <source>
        <dbReference type="EMBL" id="SDD26302.1"/>
    </source>
</evidence>
<reference evidence="1 2" key="1">
    <citation type="submission" date="2016-10" db="EMBL/GenBank/DDBJ databases">
        <authorList>
            <person name="de Groot N.N."/>
        </authorList>
    </citation>
    <scope>NUCLEOTIDE SEQUENCE [LARGE SCALE GENOMIC DNA]</scope>
    <source>
        <strain evidence="1 2">CGMCC 4.5506</strain>
    </source>
</reference>
<dbReference type="InterPro" id="IPR010852">
    <property type="entry name" value="ABATE"/>
</dbReference>
<dbReference type="OrthoDB" id="3531194at2"/>
<dbReference type="SUPFAM" id="SSF160904">
    <property type="entry name" value="Jann2411-like"/>
    <property type="match status" value="1"/>
</dbReference>
<dbReference type="EMBL" id="FMZE01000007">
    <property type="protein sequence ID" value="SDD26302.1"/>
    <property type="molecule type" value="Genomic_DNA"/>
</dbReference>
<dbReference type="AlphaFoldDB" id="A0A222VV60"/>
<dbReference type="PANTHER" id="PTHR35525:SF3">
    <property type="entry name" value="BLL6575 PROTEIN"/>
    <property type="match status" value="1"/>
</dbReference>
<dbReference type="Pfam" id="PF11706">
    <property type="entry name" value="zf-CGNR"/>
    <property type="match status" value="1"/>
</dbReference>
<dbReference type="KEGG" id="pmad:BAY61_25620"/>
<protein>
    <submittedName>
        <fullName evidence="1">Conserved protein containing a Zn-ribbon-like motif, possibly RNA-binding</fullName>
    </submittedName>
</protein>
<name>A0A222VV60_9PSEU</name>
<dbReference type="PANTHER" id="PTHR35525">
    <property type="entry name" value="BLL6575 PROTEIN"/>
    <property type="match status" value="1"/>
</dbReference>
<organism evidence="1 2">
    <name type="scientific">Prauserella marina</name>
    <dbReference type="NCBI Taxonomy" id="530584"/>
    <lineage>
        <taxon>Bacteria</taxon>
        <taxon>Bacillati</taxon>
        <taxon>Actinomycetota</taxon>
        <taxon>Actinomycetes</taxon>
        <taxon>Pseudonocardiales</taxon>
        <taxon>Pseudonocardiaceae</taxon>
        <taxon>Prauserella</taxon>
    </lineage>
</organism>
<dbReference type="Gene3D" id="1.10.3300.10">
    <property type="entry name" value="Jann2411-like domain"/>
    <property type="match status" value="1"/>
</dbReference>
<accession>A0A222VV60</accession>
<sequence length="211" mass="23244">MGNRTQPRTADGDRFRFRAGRPSLDLCATVLWRHVEPVELLQEPADLGRWLTEAGLSPRRLLVSAEEFATALRFREAAFHAFLARIGGPELPAASVATINAVAANHGPLPRLTRTATVEWPEPETATTALATVAHDAVDLLAGPFADRLRECAAPDCAFLFVDVSRPGRRRWCAAERCGNRQHVREYRARQRALVGAEGEPRETRATDDDG</sequence>
<dbReference type="InterPro" id="IPR021005">
    <property type="entry name" value="Znf_CGNR"/>
</dbReference>
<evidence type="ECO:0000313" key="2">
    <source>
        <dbReference type="Proteomes" id="UP000199494"/>
    </source>
</evidence>
<keyword evidence="2" id="KW-1185">Reference proteome</keyword>
<dbReference type="Proteomes" id="UP000199494">
    <property type="component" value="Unassembled WGS sequence"/>
</dbReference>
<dbReference type="RefSeq" id="WP_091806754.1">
    <property type="nucleotide sequence ID" value="NZ_CP016353.1"/>
</dbReference>
<gene>
    <name evidence="1" type="ORF">SAMN05421630_10740</name>
</gene>